<protein>
    <submittedName>
        <fullName evidence="3">Cytosine methyltransferase</fullName>
    </submittedName>
</protein>
<organism evidence="3 4">
    <name type="scientific">Aerophobetes bacterium</name>
    <dbReference type="NCBI Taxonomy" id="2030807"/>
    <lineage>
        <taxon>Bacteria</taxon>
        <taxon>Candidatus Aerophobota</taxon>
    </lineage>
</organism>
<dbReference type="GO" id="GO:0032259">
    <property type="term" value="P:methylation"/>
    <property type="evidence" value="ECO:0007669"/>
    <property type="project" value="UniProtKB-KW"/>
</dbReference>
<sequence>MKYKLEWLGGVYVEVNPAYTSQKCSSCEKIDKNNRKTQSKFFCISCGYTENADINAAKNILAAGHAVLACGEDAFAISMKQKPLNMGDLVSA</sequence>
<name>A0A2A4YEC6_UNCAE</name>
<keyword evidence="3" id="KW-0808">Transferase</keyword>
<dbReference type="GO" id="GO:0008168">
    <property type="term" value="F:methyltransferase activity"/>
    <property type="evidence" value="ECO:0007669"/>
    <property type="project" value="UniProtKB-KW"/>
</dbReference>
<dbReference type="GO" id="GO:0003677">
    <property type="term" value="F:DNA binding"/>
    <property type="evidence" value="ECO:0007669"/>
    <property type="project" value="UniProtKB-KW"/>
</dbReference>
<keyword evidence="3" id="KW-0489">Methyltransferase</keyword>
<reference evidence="4" key="1">
    <citation type="submission" date="2017-08" db="EMBL/GenBank/DDBJ databases">
        <title>A dynamic microbial community with high functional redundancy inhabits the cold, oxic subseafloor aquifer.</title>
        <authorList>
            <person name="Tully B.J."/>
            <person name="Wheat C.G."/>
            <person name="Glazer B.T."/>
            <person name="Huber J.A."/>
        </authorList>
    </citation>
    <scope>NUCLEOTIDE SEQUENCE [LARGE SCALE GENOMIC DNA]</scope>
</reference>
<dbReference type="Pfam" id="PF07282">
    <property type="entry name" value="Cas12f1-like_TNB"/>
    <property type="match status" value="1"/>
</dbReference>
<evidence type="ECO:0000313" key="3">
    <source>
        <dbReference type="EMBL" id="PCI92657.1"/>
    </source>
</evidence>
<dbReference type="SUPFAM" id="SSF57783">
    <property type="entry name" value="Zinc beta-ribbon"/>
    <property type="match status" value="1"/>
</dbReference>
<proteinExistence type="predicted"/>
<evidence type="ECO:0000259" key="2">
    <source>
        <dbReference type="Pfam" id="PF07282"/>
    </source>
</evidence>
<comment type="caution">
    <text evidence="3">The sequence shown here is derived from an EMBL/GenBank/DDBJ whole genome shotgun (WGS) entry which is preliminary data.</text>
</comment>
<accession>A0A2A4YEC6</accession>
<dbReference type="InterPro" id="IPR010095">
    <property type="entry name" value="Cas12f1-like_TNB"/>
</dbReference>
<feature type="domain" description="Cas12f1-like TNB" evidence="2">
    <location>
        <begin position="2"/>
        <end position="60"/>
    </location>
</feature>
<dbReference type="EMBL" id="NVUU01000091">
    <property type="protein sequence ID" value="PCI92657.1"/>
    <property type="molecule type" value="Genomic_DNA"/>
</dbReference>
<gene>
    <name evidence="3" type="ORF">COB11_06880</name>
</gene>
<dbReference type="Proteomes" id="UP000217838">
    <property type="component" value="Unassembled WGS sequence"/>
</dbReference>
<keyword evidence="1" id="KW-0238">DNA-binding</keyword>
<evidence type="ECO:0000313" key="4">
    <source>
        <dbReference type="Proteomes" id="UP000217838"/>
    </source>
</evidence>
<evidence type="ECO:0000256" key="1">
    <source>
        <dbReference type="ARBA" id="ARBA00023125"/>
    </source>
</evidence>
<dbReference type="AlphaFoldDB" id="A0A2A4YEC6"/>